<accession>A0A433RVV8</accession>
<proteinExistence type="predicted"/>
<gene>
    <name evidence="1" type="ORF">QI30_06260</name>
</gene>
<dbReference type="OrthoDB" id="2605795at2"/>
<reference evidence="1 2" key="1">
    <citation type="submission" date="2014-11" db="EMBL/GenBank/DDBJ databases">
        <title>Genome sequence and analysis of novel Kurthia sp.</title>
        <authorList>
            <person name="Lawson J.N."/>
            <person name="Gonzalez J.E."/>
            <person name="Rinauldi L."/>
            <person name="Xuan Z."/>
            <person name="Firman A."/>
            <person name="Shaddox L."/>
            <person name="Trudeau A."/>
            <person name="Shah S."/>
            <person name="Reiman D."/>
        </authorList>
    </citation>
    <scope>NUCLEOTIDE SEQUENCE [LARGE SCALE GENOMIC DNA]</scope>
    <source>
        <strain evidence="1 2">3B1D</strain>
    </source>
</reference>
<name>A0A433RVV8_9BACL</name>
<keyword evidence="2" id="KW-1185">Reference proteome</keyword>
<dbReference type="Gene3D" id="1.25.40.10">
    <property type="entry name" value="Tetratricopeptide repeat domain"/>
    <property type="match status" value="1"/>
</dbReference>
<dbReference type="SUPFAM" id="SSF48452">
    <property type="entry name" value="TPR-like"/>
    <property type="match status" value="1"/>
</dbReference>
<protein>
    <submittedName>
        <fullName evidence="1">Uncharacterized protein</fullName>
    </submittedName>
</protein>
<comment type="caution">
    <text evidence="1">The sequence shown here is derived from an EMBL/GenBank/DDBJ whole genome shotgun (WGS) entry which is preliminary data.</text>
</comment>
<dbReference type="AlphaFoldDB" id="A0A433RVV8"/>
<dbReference type="Proteomes" id="UP000288623">
    <property type="component" value="Unassembled WGS sequence"/>
</dbReference>
<evidence type="ECO:0000313" key="2">
    <source>
        <dbReference type="Proteomes" id="UP000288623"/>
    </source>
</evidence>
<organism evidence="1 2">
    <name type="scientific">Candidatus Kurthia intestinigallinarum</name>
    <dbReference type="NCBI Taxonomy" id="1562256"/>
    <lineage>
        <taxon>Bacteria</taxon>
        <taxon>Bacillati</taxon>
        <taxon>Bacillota</taxon>
        <taxon>Bacilli</taxon>
        <taxon>Bacillales</taxon>
        <taxon>Caryophanaceae</taxon>
        <taxon>Kurthia</taxon>
    </lineage>
</organism>
<dbReference type="InterPro" id="IPR011990">
    <property type="entry name" value="TPR-like_helical_dom_sf"/>
</dbReference>
<dbReference type="RefSeq" id="WP_126990077.1">
    <property type="nucleotide sequence ID" value="NZ_JTFC01000026.1"/>
</dbReference>
<sequence>MSNVEKLLSSARDLMHQARLNQAINMCTAAIKEEPGNSQIYRLLGEISYLMENKNLAIAAYLSALHIEIAKVEHYGLTEQTLPMYERIPDDLKAQLPVKGAFLLYYDTNTLRNLAHAVADFDENALQEEAQLRLYKQLYRYGLMESTESYNALLAENDLSHADYQEAEESFYIPIGNELAQAWLRFDEIGSLDVGRLYFGTEPSQKEQQAPKTDEDLETVNKLYGTLFSQLMQFVDPDSVQKEYTALLTGEKMTMTGNEAVYEHSLLQKMASLTAKQGMLLELLKELVRSKEAYTTEALDEKMTAAEKQSMSSYNQVIPMLKQMYQGTEQERITQLERDYKLYSFTNSLLMDLVMLLNDNSALLTRLAIVTPEVNANIVQQYCGYYLSEMFPA</sequence>
<evidence type="ECO:0000313" key="1">
    <source>
        <dbReference type="EMBL" id="RUS57408.1"/>
    </source>
</evidence>
<dbReference type="EMBL" id="JTFC01000026">
    <property type="protein sequence ID" value="RUS57408.1"/>
    <property type="molecule type" value="Genomic_DNA"/>
</dbReference>